<dbReference type="PANTHER" id="PTHR37984:SF11">
    <property type="entry name" value="INTEGRASE CATALYTIC DOMAIN-CONTAINING PROTEIN"/>
    <property type="match status" value="1"/>
</dbReference>
<proteinExistence type="predicted"/>
<dbReference type="Proteomes" id="UP001558613">
    <property type="component" value="Unassembled WGS sequence"/>
</dbReference>
<keyword evidence="3" id="KW-1185">Reference proteome</keyword>
<dbReference type="Gene3D" id="3.30.70.270">
    <property type="match status" value="1"/>
</dbReference>
<evidence type="ECO:0000313" key="2">
    <source>
        <dbReference type="EMBL" id="KAL1274406.1"/>
    </source>
</evidence>
<dbReference type="InterPro" id="IPR041577">
    <property type="entry name" value="RT_RNaseH_2"/>
</dbReference>
<name>A0ABR3NBR9_9TELE</name>
<accession>A0ABR3NBR9</accession>
<dbReference type="SUPFAM" id="SSF56672">
    <property type="entry name" value="DNA/RNA polymerases"/>
    <property type="match status" value="1"/>
</dbReference>
<dbReference type="InterPro" id="IPR050951">
    <property type="entry name" value="Retrovirus_Pol_polyprotein"/>
</dbReference>
<sequence length="122" mass="13769">MTTPQNVADIRRFLGMATYMSKFIPHFTDETKPLRDLLAKQNDWIWGSVQQAAFEKIKSDLSSTQVLAQHKPDAKTKVSADASSFGLGAVLTQMQNDKEWCPVAFISQTLSETEQRYAQVEK</sequence>
<evidence type="ECO:0000313" key="3">
    <source>
        <dbReference type="Proteomes" id="UP001558613"/>
    </source>
</evidence>
<dbReference type="InterPro" id="IPR043128">
    <property type="entry name" value="Rev_trsase/Diguanyl_cyclase"/>
</dbReference>
<dbReference type="Pfam" id="PF17919">
    <property type="entry name" value="RT_RNaseH_2"/>
    <property type="match status" value="1"/>
</dbReference>
<organism evidence="2 3">
    <name type="scientific">Cirrhinus molitorella</name>
    <name type="common">mud carp</name>
    <dbReference type="NCBI Taxonomy" id="172907"/>
    <lineage>
        <taxon>Eukaryota</taxon>
        <taxon>Metazoa</taxon>
        <taxon>Chordata</taxon>
        <taxon>Craniata</taxon>
        <taxon>Vertebrata</taxon>
        <taxon>Euteleostomi</taxon>
        <taxon>Actinopterygii</taxon>
        <taxon>Neopterygii</taxon>
        <taxon>Teleostei</taxon>
        <taxon>Ostariophysi</taxon>
        <taxon>Cypriniformes</taxon>
        <taxon>Cyprinidae</taxon>
        <taxon>Labeoninae</taxon>
        <taxon>Labeonini</taxon>
        <taxon>Cirrhinus</taxon>
    </lineage>
</organism>
<dbReference type="PANTHER" id="PTHR37984">
    <property type="entry name" value="PROTEIN CBG26694"/>
    <property type="match status" value="1"/>
</dbReference>
<feature type="domain" description="Reverse transcriptase/retrotransposon-derived protein RNase H-like" evidence="1">
    <location>
        <begin position="46"/>
        <end position="122"/>
    </location>
</feature>
<protein>
    <recommendedName>
        <fullName evidence="1">Reverse transcriptase/retrotransposon-derived protein RNase H-like domain-containing protein</fullName>
    </recommendedName>
</protein>
<reference evidence="2 3" key="1">
    <citation type="submission" date="2023-09" db="EMBL/GenBank/DDBJ databases">
        <authorList>
            <person name="Wang M."/>
        </authorList>
    </citation>
    <scope>NUCLEOTIDE SEQUENCE [LARGE SCALE GENOMIC DNA]</scope>
    <source>
        <strain evidence="2">GT-2023</strain>
        <tissue evidence="2">Liver</tissue>
    </source>
</reference>
<evidence type="ECO:0000259" key="1">
    <source>
        <dbReference type="Pfam" id="PF17919"/>
    </source>
</evidence>
<comment type="caution">
    <text evidence="2">The sequence shown here is derived from an EMBL/GenBank/DDBJ whole genome shotgun (WGS) entry which is preliminary data.</text>
</comment>
<gene>
    <name evidence="2" type="ORF">QQF64_027220</name>
</gene>
<dbReference type="InterPro" id="IPR043502">
    <property type="entry name" value="DNA/RNA_pol_sf"/>
</dbReference>
<dbReference type="EMBL" id="JAYMGO010000005">
    <property type="protein sequence ID" value="KAL1274406.1"/>
    <property type="molecule type" value="Genomic_DNA"/>
</dbReference>